<keyword evidence="9 11" id="KW-0496">Mitochondrion</keyword>
<dbReference type="GeneID" id="25412490"/>
<reference evidence="12 13" key="1">
    <citation type="journal article" date="2014" name="BMC Genomics">
        <title>Genome sequencing of four Aureobasidium pullulans varieties: biotechnological potential, stress tolerance, and description of new species.</title>
        <authorList>
            <person name="Gostin Ar C."/>
            <person name="Ohm R.A."/>
            <person name="Kogej T."/>
            <person name="Sonjak S."/>
            <person name="Turk M."/>
            <person name="Zajc J."/>
            <person name="Zalar P."/>
            <person name="Grube M."/>
            <person name="Sun H."/>
            <person name="Han J."/>
            <person name="Sharma A."/>
            <person name="Chiniquy J."/>
            <person name="Ngan C.Y."/>
            <person name="Lipzen A."/>
            <person name="Barry K."/>
            <person name="Grigoriev I.V."/>
            <person name="Gunde-Cimerman N."/>
        </authorList>
    </citation>
    <scope>NUCLEOTIDE SEQUENCE [LARGE SCALE GENOMIC DNA]</scope>
    <source>
        <strain evidence="12 13">CBS 147.97</strain>
    </source>
</reference>
<comment type="subunit">
    <text evidence="11">Component of the ubiquinol-cytochrome c oxidoreductase (cytochrome b-c1 complex, complex III, CIII), a multisubunit enzyme composed of 3 respiratory subunits cytochrome b, cytochrome c1 and Rieske protein, 2 core protein subunits, and additional low-molecular weight protein subunits. The complex exists as an obligatory dimer and forms supercomplexes (SCs) in the inner mitochondrial membrane with cytochrome c oxidase (complex IV, CIV).</text>
</comment>
<dbReference type="PANTHER" id="PTHR12119:SF2">
    <property type="entry name" value="CYTOCHROME B-C1 COMPLEX SUBUNIT 8"/>
    <property type="match status" value="1"/>
</dbReference>
<gene>
    <name evidence="12" type="ORF">M436DRAFT_57449</name>
</gene>
<dbReference type="InterPro" id="IPR036642">
    <property type="entry name" value="Cyt_bc1_su8_sf"/>
</dbReference>
<dbReference type="EMBL" id="KL584725">
    <property type="protein sequence ID" value="KEQ68808.1"/>
    <property type="molecule type" value="Genomic_DNA"/>
</dbReference>
<evidence type="ECO:0000256" key="4">
    <source>
        <dbReference type="ARBA" id="ARBA00022660"/>
    </source>
</evidence>
<comment type="subcellular location">
    <subcellularLocation>
        <location evidence="1 11">Mitochondrion inner membrane</location>
        <topology evidence="1 11">Single-pass membrane protein</topology>
    </subcellularLocation>
</comment>
<dbReference type="GO" id="GO:0005743">
    <property type="term" value="C:mitochondrial inner membrane"/>
    <property type="evidence" value="ECO:0007669"/>
    <property type="project" value="UniProtKB-SubCell"/>
</dbReference>
<dbReference type="HOGENOM" id="CLU_156007_1_0_1"/>
<dbReference type="GO" id="GO:0045275">
    <property type="term" value="C:respiratory chain complex III"/>
    <property type="evidence" value="ECO:0007669"/>
    <property type="project" value="UniProtKB-UniRule"/>
</dbReference>
<dbReference type="AlphaFoldDB" id="A0A074W7G5"/>
<accession>A0A074W7G5</accession>
<dbReference type="STRING" id="1043004.A0A074W7G5"/>
<organism evidence="12 13">
    <name type="scientific">Aureobasidium namibiae CBS 147.97</name>
    <dbReference type="NCBI Taxonomy" id="1043004"/>
    <lineage>
        <taxon>Eukaryota</taxon>
        <taxon>Fungi</taxon>
        <taxon>Dikarya</taxon>
        <taxon>Ascomycota</taxon>
        <taxon>Pezizomycotina</taxon>
        <taxon>Dothideomycetes</taxon>
        <taxon>Dothideomycetidae</taxon>
        <taxon>Dothideales</taxon>
        <taxon>Saccotheciaceae</taxon>
        <taxon>Aureobasidium</taxon>
    </lineage>
</organism>
<sequence length="85" mass="9581">MLINAPGSPKQKGIVTYAVSTNRQKPLAGTVNAAVFNTFRRTKSQILYWGVPILFAYSALEWADRRNHFLNSKAGRMHDAETEKE</sequence>
<keyword evidence="3 11" id="KW-0813">Transport</keyword>
<keyword evidence="6 11" id="KW-0999">Mitochondrion inner membrane</keyword>
<keyword evidence="5" id="KW-0812">Transmembrane</keyword>
<dbReference type="InterPro" id="IPR004205">
    <property type="entry name" value="Cyt_bc1_su8"/>
</dbReference>
<evidence type="ECO:0000256" key="6">
    <source>
        <dbReference type="ARBA" id="ARBA00022792"/>
    </source>
</evidence>
<dbReference type="Proteomes" id="UP000027730">
    <property type="component" value="Unassembled WGS sequence"/>
</dbReference>
<evidence type="ECO:0000256" key="2">
    <source>
        <dbReference type="ARBA" id="ARBA00007668"/>
    </source>
</evidence>
<dbReference type="OrthoDB" id="6683853at2759"/>
<keyword evidence="8" id="KW-1133">Transmembrane helix</keyword>
<dbReference type="Pfam" id="PF02939">
    <property type="entry name" value="UcrQ"/>
    <property type="match status" value="1"/>
</dbReference>
<name>A0A074W7G5_9PEZI</name>
<evidence type="ECO:0000256" key="3">
    <source>
        <dbReference type="ARBA" id="ARBA00022448"/>
    </source>
</evidence>
<evidence type="ECO:0000313" key="13">
    <source>
        <dbReference type="Proteomes" id="UP000027730"/>
    </source>
</evidence>
<keyword evidence="4 11" id="KW-0679">Respiratory chain</keyword>
<evidence type="ECO:0000313" key="12">
    <source>
        <dbReference type="EMBL" id="KEQ68808.1"/>
    </source>
</evidence>
<evidence type="ECO:0000256" key="7">
    <source>
        <dbReference type="ARBA" id="ARBA00022982"/>
    </source>
</evidence>
<dbReference type="GO" id="GO:0006122">
    <property type="term" value="P:mitochondrial electron transport, ubiquinol to cytochrome c"/>
    <property type="evidence" value="ECO:0007669"/>
    <property type="project" value="UniProtKB-UniRule"/>
</dbReference>
<keyword evidence="10" id="KW-0472">Membrane</keyword>
<dbReference type="SUPFAM" id="SSF81508">
    <property type="entry name" value="Ubiquinone-binding protein QP-C of cytochrome bc1 complex (Ubiquinol-cytochrome c reductase)"/>
    <property type="match status" value="1"/>
</dbReference>
<dbReference type="FunFam" id="1.20.5.210:FF:000001">
    <property type="entry name" value="Cytochrome b-c1 complex subunit 8"/>
    <property type="match status" value="1"/>
</dbReference>
<keyword evidence="13" id="KW-1185">Reference proteome</keyword>
<comment type="similarity">
    <text evidence="2 11">Belongs to the UQCRQ/QCR8 family.</text>
</comment>
<comment type="function">
    <text evidence="11">Component of the ubiquinol-cytochrome c oxidoreductase, a multisubunit transmembrane complex that is part of the mitochondrial electron transport chain which drives oxidative phosphorylation. The complex plays an important role in the uptake of multiple carbon sources present in different host niches.</text>
</comment>
<dbReference type="RefSeq" id="XP_013423012.1">
    <property type="nucleotide sequence ID" value="XM_013567558.1"/>
</dbReference>
<evidence type="ECO:0000256" key="11">
    <source>
        <dbReference type="RuleBase" id="RU368118"/>
    </source>
</evidence>
<evidence type="ECO:0000256" key="9">
    <source>
        <dbReference type="ARBA" id="ARBA00023128"/>
    </source>
</evidence>
<dbReference type="Gene3D" id="1.20.5.210">
    <property type="entry name" value="Cytochrome b-c1 complex subunit 8"/>
    <property type="match status" value="1"/>
</dbReference>
<evidence type="ECO:0000256" key="8">
    <source>
        <dbReference type="ARBA" id="ARBA00022989"/>
    </source>
</evidence>
<dbReference type="PANTHER" id="PTHR12119">
    <property type="entry name" value="UBIQUINOL-CYTOCHROME C REDUCTASE COMPLEX UBIQUINONE-BINDING PROTEIN QP-C"/>
    <property type="match status" value="1"/>
</dbReference>
<proteinExistence type="inferred from homology"/>
<evidence type="ECO:0000256" key="1">
    <source>
        <dbReference type="ARBA" id="ARBA00004434"/>
    </source>
</evidence>
<keyword evidence="7 11" id="KW-0249">Electron transport</keyword>
<protein>
    <recommendedName>
        <fullName evidence="11">Cytochrome b-c1 complex subunit 8</fullName>
    </recommendedName>
    <alternativeName>
        <fullName evidence="11">Complex III subunit 8</fullName>
    </alternativeName>
</protein>
<evidence type="ECO:0000256" key="5">
    <source>
        <dbReference type="ARBA" id="ARBA00022692"/>
    </source>
</evidence>
<evidence type="ECO:0000256" key="10">
    <source>
        <dbReference type="ARBA" id="ARBA00023136"/>
    </source>
</evidence>